<dbReference type="AlphaFoldDB" id="A0A8T7M117"/>
<dbReference type="InterPro" id="IPR023828">
    <property type="entry name" value="Peptidase_S8_Ser-AS"/>
</dbReference>
<dbReference type="RefSeq" id="WP_341468053.1">
    <property type="nucleotide sequence ID" value="NZ_CP128399.1"/>
</dbReference>
<dbReference type="Proteomes" id="UP001431572">
    <property type="component" value="Chromosome 1"/>
</dbReference>
<name>A0A8T7M117_9CHLR</name>
<feature type="domain" description="Peptidase S8/S53" evidence="6">
    <location>
        <begin position="463"/>
        <end position="577"/>
    </location>
</feature>
<reference evidence="8" key="2">
    <citation type="journal article" date="2024" name="Nature">
        <title>Anoxygenic phototroph of the Chloroflexota uses a type I reaction centre.</title>
        <authorList>
            <person name="Tsuji J.M."/>
            <person name="Shaw N.A."/>
            <person name="Nagashima S."/>
            <person name="Venkiteswaran J.J."/>
            <person name="Schiff S.L."/>
            <person name="Watanabe T."/>
            <person name="Fukui M."/>
            <person name="Hanada S."/>
            <person name="Tank M."/>
            <person name="Neufeld J.D."/>
        </authorList>
    </citation>
    <scope>NUCLEOTIDE SEQUENCE</scope>
    <source>
        <strain evidence="8">L227-S17</strain>
    </source>
</reference>
<evidence type="ECO:0000313" key="8">
    <source>
        <dbReference type="EMBL" id="WJW66172.1"/>
    </source>
</evidence>
<evidence type="ECO:0000313" key="7">
    <source>
        <dbReference type="EMBL" id="NWJ44276.1"/>
    </source>
</evidence>
<dbReference type="InterPro" id="IPR015500">
    <property type="entry name" value="Peptidase_S8_subtilisin-rel"/>
</dbReference>
<gene>
    <name evidence="7" type="ORF">HXX08_00210</name>
    <name evidence="8" type="ORF">OZ401_001961</name>
</gene>
<evidence type="ECO:0000256" key="4">
    <source>
        <dbReference type="ARBA" id="ARBA00022825"/>
    </source>
</evidence>
<reference evidence="7 9" key="1">
    <citation type="submission" date="2020-06" db="EMBL/GenBank/DDBJ databases">
        <title>Anoxygenic phototrophic Chloroflexota member uses a Type I reaction center.</title>
        <authorList>
            <person name="Tsuji J.M."/>
            <person name="Shaw N.A."/>
            <person name="Nagashima S."/>
            <person name="Venkiteswaran J."/>
            <person name="Schiff S.L."/>
            <person name="Hanada S."/>
            <person name="Tank M."/>
            <person name="Neufeld J.D."/>
        </authorList>
    </citation>
    <scope>NUCLEOTIDE SEQUENCE [LARGE SCALE GENOMIC DNA]</scope>
    <source>
        <strain evidence="7">L227-S17</strain>
    </source>
</reference>
<dbReference type="GO" id="GO:0004252">
    <property type="term" value="F:serine-type endopeptidase activity"/>
    <property type="evidence" value="ECO:0007669"/>
    <property type="project" value="UniProtKB-UniRule"/>
</dbReference>
<dbReference type="EMBL" id="CP128399">
    <property type="protein sequence ID" value="WJW66172.1"/>
    <property type="molecule type" value="Genomic_DNA"/>
</dbReference>
<feature type="active site" description="Charge relay system" evidence="5">
    <location>
        <position position="214"/>
    </location>
</feature>
<dbReference type="Gene3D" id="2.60.120.560">
    <property type="entry name" value="Exo-inulinase, domain 1"/>
    <property type="match status" value="1"/>
</dbReference>
<evidence type="ECO:0000256" key="5">
    <source>
        <dbReference type="PROSITE-ProRule" id="PRU01240"/>
    </source>
</evidence>
<dbReference type="InterPro" id="IPR000209">
    <property type="entry name" value="Peptidase_S8/S53_dom"/>
</dbReference>
<dbReference type="InterPro" id="IPR050131">
    <property type="entry name" value="Peptidase_S8_subtilisin-like"/>
</dbReference>
<organism evidence="7 9">
    <name type="scientific">Candidatus Chlorohelix allophototropha</name>
    <dbReference type="NCBI Taxonomy" id="3003348"/>
    <lineage>
        <taxon>Bacteria</taxon>
        <taxon>Bacillati</taxon>
        <taxon>Chloroflexota</taxon>
        <taxon>Chloroflexia</taxon>
        <taxon>Candidatus Chloroheliales</taxon>
        <taxon>Candidatus Chloroheliaceae</taxon>
        <taxon>Candidatus Chlorohelix</taxon>
    </lineage>
</organism>
<dbReference type="PRINTS" id="PR00723">
    <property type="entry name" value="SUBTILISIN"/>
</dbReference>
<evidence type="ECO:0000256" key="3">
    <source>
        <dbReference type="ARBA" id="ARBA00022801"/>
    </source>
</evidence>
<feature type="active site" description="Charge relay system" evidence="5">
    <location>
        <position position="529"/>
    </location>
</feature>
<keyword evidence="10" id="KW-1185">Reference proteome</keyword>
<feature type="active site" description="Charge relay system" evidence="5">
    <location>
        <position position="252"/>
    </location>
</feature>
<dbReference type="Proteomes" id="UP000521676">
    <property type="component" value="Unassembled WGS sequence"/>
</dbReference>
<dbReference type="PANTHER" id="PTHR43806:SF11">
    <property type="entry name" value="CEREVISIN-RELATED"/>
    <property type="match status" value="1"/>
</dbReference>
<feature type="domain" description="Peptidase S8/S53" evidence="6">
    <location>
        <begin position="205"/>
        <end position="338"/>
    </location>
</feature>
<accession>A0A8T7M117</accession>
<comment type="similarity">
    <text evidence="1 5">Belongs to the peptidase S8 family.</text>
</comment>
<evidence type="ECO:0000256" key="2">
    <source>
        <dbReference type="ARBA" id="ARBA00022670"/>
    </source>
</evidence>
<sequence length="838" mass="90152">MPDHKNTLSIITIVSILLSLLLVACGADNSPTPSPTPPASESKIDTVLLGIVVRYATTEGTGDQKLQASIEYARGLGLINARDEIAFELELDKIEAQEPVTTKISAMGGKVAYADNIEGTIKLLVRVPVKTLVTYVNSATKDDFLRDLAQFNGVTAIKLLFQAQPSGLETLPQTLEALQQVGFNAKNEGVKVMGVDKWHTAGFKGKGVRIGVIDAGFKYYKDLRGTYLPPDFQPVDIADEMGNTPLIEYDVHGTGTAEIIYSLAPEATMIAAAMDGNDLELSRAIDYMVEQKVQIISMSVRRNITAGDGNGPIDRKIERLRAEKGIMFIASAGNEAQAHYAANFNPDSNGFHQFLPGVTRIAVSLPKYSAPYSTPIVLNWEQWYEKNKTDLDLYAESEDGKPLYSSQNDQRTREPLEWVPAKFNPGQVIYLKIRLKPGTQASAKPFRLHLFTYRLQFQFYVQALSVGDPASSRGALAVGAVEFSTDTVASYSSQGPLVTGVFKPEISGPTNVSSAAYQQEGVATFGGTSASCPEVSGLAVVIKGANPTFTPDQLTTFLLQRAKDLGPAGPDLIYGYGRATAGEIPGAAATSRAPLAPSPTPNLSPDTRIVINYSYPTPPGLTVTTAAKITVARPSITPTVVISPTTIASPTPQPTPAPLVADFRDDFKSVQTGLTNQALGRYVDGQYQMAAAPNQLSWSAYPLEKIRVGNFAAEVNAEGLVESKNIYGLVFWLQSPDDYYLLSVSGDGMTQISHYTGGSWVEIMPWNSAYNWQKSASNLLRIVANSKGLQVFVNNRAVNNQPVKAIGSGGLGLATGSYNNTGAQAIFSNFQLSYLPGN</sequence>
<dbReference type="PROSITE" id="PS51257">
    <property type="entry name" value="PROKAR_LIPOPROTEIN"/>
    <property type="match status" value="1"/>
</dbReference>
<dbReference type="Pfam" id="PF00082">
    <property type="entry name" value="Peptidase_S8"/>
    <property type="match status" value="2"/>
</dbReference>
<dbReference type="Gene3D" id="3.40.50.200">
    <property type="entry name" value="Peptidase S8/S53 domain"/>
    <property type="match status" value="2"/>
</dbReference>
<dbReference type="InterPro" id="IPR036852">
    <property type="entry name" value="Peptidase_S8/S53_dom_sf"/>
</dbReference>
<keyword evidence="3 5" id="KW-0378">Hydrolase</keyword>
<dbReference type="PROSITE" id="PS00138">
    <property type="entry name" value="SUBTILASE_SER"/>
    <property type="match status" value="1"/>
</dbReference>
<dbReference type="PROSITE" id="PS51892">
    <property type="entry name" value="SUBTILASE"/>
    <property type="match status" value="1"/>
</dbReference>
<dbReference type="EMBL" id="JACATZ010000001">
    <property type="protein sequence ID" value="NWJ44276.1"/>
    <property type="molecule type" value="Genomic_DNA"/>
</dbReference>
<evidence type="ECO:0000256" key="1">
    <source>
        <dbReference type="ARBA" id="ARBA00011073"/>
    </source>
</evidence>
<dbReference type="PANTHER" id="PTHR43806">
    <property type="entry name" value="PEPTIDASE S8"/>
    <property type="match status" value="1"/>
</dbReference>
<keyword evidence="2 5" id="KW-0645">Protease</keyword>
<evidence type="ECO:0000313" key="9">
    <source>
        <dbReference type="Proteomes" id="UP000521676"/>
    </source>
</evidence>
<evidence type="ECO:0000259" key="6">
    <source>
        <dbReference type="Pfam" id="PF00082"/>
    </source>
</evidence>
<dbReference type="GO" id="GO:0006508">
    <property type="term" value="P:proteolysis"/>
    <property type="evidence" value="ECO:0007669"/>
    <property type="project" value="UniProtKB-KW"/>
</dbReference>
<protein>
    <submittedName>
        <fullName evidence="8">S8 family peptidase</fullName>
    </submittedName>
    <submittedName>
        <fullName evidence="7">S8 family serine peptidase</fullName>
    </submittedName>
</protein>
<proteinExistence type="inferred from homology"/>
<dbReference type="SUPFAM" id="SSF52743">
    <property type="entry name" value="Subtilisin-like"/>
    <property type="match status" value="1"/>
</dbReference>
<keyword evidence="4 5" id="KW-0720">Serine protease</keyword>
<evidence type="ECO:0000313" key="10">
    <source>
        <dbReference type="Proteomes" id="UP001431572"/>
    </source>
</evidence>